<dbReference type="Pfam" id="PF00067">
    <property type="entry name" value="p450"/>
    <property type="match status" value="1"/>
</dbReference>
<keyword evidence="6" id="KW-1185">Reference proteome</keyword>
<reference evidence="5 6" key="1">
    <citation type="submission" date="2020-10" db="EMBL/GenBank/DDBJ databases">
        <title>The Coptis chinensis genome and diversification of protoberbering-type alkaloids.</title>
        <authorList>
            <person name="Wang B."/>
            <person name="Shu S."/>
            <person name="Song C."/>
            <person name="Liu Y."/>
        </authorList>
    </citation>
    <scope>NUCLEOTIDE SEQUENCE [LARGE SCALE GENOMIC DNA]</scope>
    <source>
        <strain evidence="5">HL-2020</strain>
        <tissue evidence="5">Leaf</tissue>
    </source>
</reference>
<keyword evidence="3 4" id="KW-0349">Heme</keyword>
<dbReference type="GO" id="GO:0044550">
    <property type="term" value="P:secondary metabolite biosynthetic process"/>
    <property type="evidence" value="ECO:0007669"/>
    <property type="project" value="UniProtKB-ARBA"/>
</dbReference>
<dbReference type="GO" id="GO:0005506">
    <property type="term" value="F:iron ion binding"/>
    <property type="evidence" value="ECO:0007669"/>
    <property type="project" value="InterPro"/>
</dbReference>
<dbReference type="PANTHER" id="PTHR24286">
    <property type="entry name" value="CYTOCHROME P450 26"/>
    <property type="match status" value="1"/>
</dbReference>
<keyword evidence="2 3" id="KW-0408">Iron</keyword>
<dbReference type="InterPro" id="IPR017972">
    <property type="entry name" value="Cyt_P450_CS"/>
</dbReference>
<dbReference type="GO" id="GO:0004497">
    <property type="term" value="F:monooxygenase activity"/>
    <property type="evidence" value="ECO:0007669"/>
    <property type="project" value="UniProtKB-KW"/>
</dbReference>
<feature type="binding site" description="axial binding residue" evidence="3">
    <location>
        <position position="93"/>
    </location>
    <ligand>
        <name>heme</name>
        <dbReference type="ChEBI" id="CHEBI:30413"/>
    </ligand>
    <ligandPart>
        <name>Fe</name>
        <dbReference type="ChEBI" id="CHEBI:18248"/>
    </ligandPart>
</feature>
<dbReference type="GO" id="GO:0020037">
    <property type="term" value="F:heme binding"/>
    <property type="evidence" value="ECO:0007669"/>
    <property type="project" value="InterPro"/>
</dbReference>
<protein>
    <recommendedName>
        <fullName evidence="7">Cytochrome P450</fullName>
    </recommendedName>
</protein>
<evidence type="ECO:0000256" key="4">
    <source>
        <dbReference type="RuleBase" id="RU000461"/>
    </source>
</evidence>
<dbReference type="PROSITE" id="PS00086">
    <property type="entry name" value="CYTOCHROME_P450"/>
    <property type="match status" value="1"/>
</dbReference>
<proteinExistence type="inferred from homology"/>
<comment type="caution">
    <text evidence="5">The sequence shown here is derived from an EMBL/GenBank/DDBJ whole genome shotgun (WGS) entry which is preliminary data.</text>
</comment>
<sequence>MGLNKVITVAPFLVPRTVPVHSVRGAKKSEFAMLGDWGGMDAPFSVFWVACGTHLNKDIFDNPTTFDPSRFEHPLKPIPPYAYVPFGAGTRMCIGTEFGRIETLVVIHHLVIKFEWSLVDPNEAIKCQPFPYPSLNLPINLKPILPSSKI</sequence>
<dbReference type="InterPro" id="IPR036396">
    <property type="entry name" value="Cyt_P450_sf"/>
</dbReference>
<dbReference type="PANTHER" id="PTHR24286:SF256">
    <property type="entry name" value="CYTOCHROME P450 FAMILY PROTEIN"/>
    <property type="match status" value="1"/>
</dbReference>
<dbReference type="PRINTS" id="PR00463">
    <property type="entry name" value="EP450I"/>
</dbReference>
<evidence type="ECO:0000256" key="2">
    <source>
        <dbReference type="ARBA" id="ARBA00023004"/>
    </source>
</evidence>
<organism evidence="5 6">
    <name type="scientific">Coptis chinensis</name>
    <dbReference type="NCBI Taxonomy" id="261450"/>
    <lineage>
        <taxon>Eukaryota</taxon>
        <taxon>Viridiplantae</taxon>
        <taxon>Streptophyta</taxon>
        <taxon>Embryophyta</taxon>
        <taxon>Tracheophyta</taxon>
        <taxon>Spermatophyta</taxon>
        <taxon>Magnoliopsida</taxon>
        <taxon>Ranunculales</taxon>
        <taxon>Ranunculaceae</taxon>
        <taxon>Coptidoideae</taxon>
        <taxon>Coptis</taxon>
    </lineage>
</organism>
<evidence type="ECO:0000313" key="6">
    <source>
        <dbReference type="Proteomes" id="UP000631114"/>
    </source>
</evidence>
<keyword evidence="1 3" id="KW-0479">Metal-binding</keyword>
<dbReference type="Gene3D" id="1.10.630.10">
    <property type="entry name" value="Cytochrome P450"/>
    <property type="match status" value="1"/>
</dbReference>
<dbReference type="OrthoDB" id="3945418at2759"/>
<evidence type="ECO:0008006" key="7">
    <source>
        <dbReference type="Google" id="ProtNLM"/>
    </source>
</evidence>
<gene>
    <name evidence="5" type="ORF">IFM89_022220</name>
</gene>
<name>A0A835M622_9MAGN</name>
<dbReference type="InterPro" id="IPR001128">
    <property type="entry name" value="Cyt_P450"/>
</dbReference>
<dbReference type="GO" id="GO:0016705">
    <property type="term" value="F:oxidoreductase activity, acting on paired donors, with incorporation or reduction of molecular oxygen"/>
    <property type="evidence" value="ECO:0007669"/>
    <property type="project" value="InterPro"/>
</dbReference>
<dbReference type="EMBL" id="JADFTS010000003">
    <property type="protein sequence ID" value="KAF9615159.1"/>
    <property type="molecule type" value="Genomic_DNA"/>
</dbReference>
<evidence type="ECO:0000313" key="5">
    <source>
        <dbReference type="EMBL" id="KAF9615159.1"/>
    </source>
</evidence>
<evidence type="ECO:0000256" key="3">
    <source>
        <dbReference type="PIRSR" id="PIRSR602401-1"/>
    </source>
</evidence>
<comment type="cofactor">
    <cofactor evidence="3">
        <name>heme</name>
        <dbReference type="ChEBI" id="CHEBI:30413"/>
    </cofactor>
</comment>
<comment type="similarity">
    <text evidence="4">Belongs to the cytochrome P450 family.</text>
</comment>
<evidence type="ECO:0000256" key="1">
    <source>
        <dbReference type="ARBA" id="ARBA00022723"/>
    </source>
</evidence>
<dbReference type="AlphaFoldDB" id="A0A835M622"/>
<dbReference type="GO" id="GO:0016125">
    <property type="term" value="P:sterol metabolic process"/>
    <property type="evidence" value="ECO:0007669"/>
    <property type="project" value="TreeGrafter"/>
</dbReference>
<dbReference type="SUPFAM" id="SSF48264">
    <property type="entry name" value="Cytochrome P450"/>
    <property type="match status" value="1"/>
</dbReference>
<keyword evidence="4" id="KW-0503">Monooxygenase</keyword>
<accession>A0A835M622</accession>
<keyword evidence="4" id="KW-0560">Oxidoreductase</keyword>
<dbReference type="InterPro" id="IPR002401">
    <property type="entry name" value="Cyt_P450_E_grp-I"/>
</dbReference>
<dbReference type="Proteomes" id="UP000631114">
    <property type="component" value="Unassembled WGS sequence"/>
</dbReference>